<organism evidence="1 2">
    <name type="scientific">Eretmocerus hayati</name>
    <dbReference type="NCBI Taxonomy" id="131215"/>
    <lineage>
        <taxon>Eukaryota</taxon>
        <taxon>Metazoa</taxon>
        <taxon>Ecdysozoa</taxon>
        <taxon>Arthropoda</taxon>
        <taxon>Hexapoda</taxon>
        <taxon>Insecta</taxon>
        <taxon>Pterygota</taxon>
        <taxon>Neoptera</taxon>
        <taxon>Endopterygota</taxon>
        <taxon>Hymenoptera</taxon>
        <taxon>Apocrita</taxon>
        <taxon>Proctotrupomorpha</taxon>
        <taxon>Chalcidoidea</taxon>
        <taxon>Aphelinidae</taxon>
        <taxon>Aphelininae</taxon>
        <taxon>Eretmocerus</taxon>
    </lineage>
</organism>
<evidence type="ECO:0000313" key="1">
    <source>
        <dbReference type="EMBL" id="KAJ8674842.1"/>
    </source>
</evidence>
<reference evidence="1" key="1">
    <citation type="submission" date="2023-04" db="EMBL/GenBank/DDBJ databases">
        <title>A chromosome-level genome assembly of the parasitoid wasp Eretmocerus hayati.</title>
        <authorList>
            <person name="Zhong Y."/>
            <person name="Liu S."/>
            <person name="Liu Y."/>
        </authorList>
    </citation>
    <scope>NUCLEOTIDE SEQUENCE</scope>
    <source>
        <strain evidence="1">ZJU_SS_LIU_2023</strain>
    </source>
</reference>
<sequence>MDSSSELIIPENAEQEEDESTENVGIAEADSTQVYSIRPKLEEKFKPLSAKEIIHNVLFDQLSTRVYNSEEAHKWCKEISDLIREKVKKLGKQYKYVVNVIIGEKNGAGAKIGCRCVWDTECDTFAYDSFTNETLFCVAAVYALFNY</sequence>
<protein>
    <submittedName>
        <fullName evidence="1">Uncharacterized protein</fullName>
    </submittedName>
</protein>
<dbReference type="EMBL" id="CM056742">
    <property type="protein sequence ID" value="KAJ8674842.1"/>
    <property type="molecule type" value="Genomic_DNA"/>
</dbReference>
<comment type="caution">
    <text evidence="1">The sequence shown here is derived from an EMBL/GenBank/DDBJ whole genome shotgun (WGS) entry which is preliminary data.</text>
</comment>
<accession>A0ACC2NUM8</accession>
<proteinExistence type="predicted"/>
<name>A0ACC2NUM8_9HYME</name>
<dbReference type="Proteomes" id="UP001239111">
    <property type="component" value="Chromosome 2"/>
</dbReference>
<keyword evidence="2" id="KW-1185">Reference proteome</keyword>
<evidence type="ECO:0000313" key="2">
    <source>
        <dbReference type="Proteomes" id="UP001239111"/>
    </source>
</evidence>
<gene>
    <name evidence="1" type="ORF">QAD02_010628</name>
</gene>